<feature type="binding site" evidence="8">
    <location>
        <position position="379"/>
    </location>
    <ligand>
        <name>[4Fe-4S] cluster</name>
        <dbReference type="ChEBI" id="CHEBI:49883"/>
        <label>1</label>
    </ligand>
</feature>
<organism evidence="10 11">
    <name type="scientific">Candidatus Onthocola gallistercoris</name>
    <dbReference type="NCBI Taxonomy" id="2840876"/>
    <lineage>
        <taxon>Bacteria</taxon>
        <taxon>Bacillati</taxon>
        <taxon>Bacillota</taxon>
        <taxon>Bacilli</taxon>
        <taxon>Candidatus Onthocola</taxon>
    </lineage>
</organism>
<dbReference type="InterPro" id="IPR017900">
    <property type="entry name" value="4Fe4S_Fe_S_CS"/>
</dbReference>
<dbReference type="Pfam" id="PF01512">
    <property type="entry name" value="Complex1_51K"/>
    <property type="match status" value="1"/>
</dbReference>
<dbReference type="PANTHER" id="PTHR43034">
    <property type="entry name" value="ION-TRANSLOCATING OXIDOREDUCTASE COMPLEX SUBUNIT C"/>
    <property type="match status" value="1"/>
</dbReference>
<dbReference type="SUPFAM" id="SSF46548">
    <property type="entry name" value="alpha-helical ferredoxin"/>
    <property type="match status" value="1"/>
</dbReference>
<dbReference type="EMBL" id="DVLT01000004">
    <property type="protein sequence ID" value="HIU01740.1"/>
    <property type="molecule type" value="Genomic_DNA"/>
</dbReference>
<dbReference type="Gene3D" id="3.30.70.20">
    <property type="match status" value="1"/>
</dbReference>
<dbReference type="InterPro" id="IPR026902">
    <property type="entry name" value="RnfC_N"/>
</dbReference>
<keyword evidence="8" id="KW-1003">Cell membrane</keyword>
<keyword evidence="3 8" id="KW-0479">Metal-binding</keyword>
<proteinExistence type="inferred from homology"/>
<dbReference type="SUPFAM" id="SSF142019">
    <property type="entry name" value="Nqo1 FMN-binding domain-like"/>
    <property type="match status" value="1"/>
</dbReference>
<evidence type="ECO:0000256" key="1">
    <source>
        <dbReference type="ARBA" id="ARBA00022448"/>
    </source>
</evidence>
<feature type="binding site" evidence="8">
    <location>
        <position position="421"/>
    </location>
    <ligand>
        <name>[4Fe-4S] cluster</name>
        <dbReference type="ChEBI" id="CHEBI:49883"/>
        <label>2</label>
    </ligand>
</feature>
<dbReference type="GO" id="GO:0009055">
    <property type="term" value="F:electron transfer activity"/>
    <property type="evidence" value="ECO:0007669"/>
    <property type="project" value="InterPro"/>
</dbReference>
<dbReference type="InterPro" id="IPR019554">
    <property type="entry name" value="Soluble_ligand-bd"/>
</dbReference>
<evidence type="ECO:0000256" key="5">
    <source>
        <dbReference type="ARBA" id="ARBA00022982"/>
    </source>
</evidence>
<comment type="function">
    <text evidence="8">Part of a membrane-bound complex that couples electron transfer with translocation of ions across the membrane.</text>
</comment>
<evidence type="ECO:0000256" key="4">
    <source>
        <dbReference type="ARBA" id="ARBA00022737"/>
    </source>
</evidence>
<keyword evidence="2 8" id="KW-0004">4Fe-4S</keyword>
<keyword evidence="1 8" id="KW-0813">Transport</keyword>
<dbReference type="GO" id="GO:0005886">
    <property type="term" value="C:plasma membrane"/>
    <property type="evidence" value="ECO:0007669"/>
    <property type="project" value="UniProtKB-SubCell"/>
</dbReference>
<evidence type="ECO:0000256" key="7">
    <source>
        <dbReference type="ARBA" id="ARBA00023014"/>
    </source>
</evidence>
<dbReference type="InterPro" id="IPR010208">
    <property type="entry name" value="Ion_transpt_RnfC/RsxC"/>
</dbReference>
<dbReference type="GO" id="GO:0022900">
    <property type="term" value="P:electron transport chain"/>
    <property type="evidence" value="ECO:0007669"/>
    <property type="project" value="UniProtKB-UniRule"/>
</dbReference>
<keyword evidence="8" id="KW-0472">Membrane</keyword>
<evidence type="ECO:0000256" key="2">
    <source>
        <dbReference type="ARBA" id="ARBA00022485"/>
    </source>
</evidence>
<dbReference type="NCBIfam" id="TIGR01945">
    <property type="entry name" value="rnfC"/>
    <property type="match status" value="1"/>
</dbReference>
<dbReference type="Pfam" id="PF12838">
    <property type="entry name" value="Fer4_7"/>
    <property type="match status" value="1"/>
</dbReference>
<keyword evidence="7 8" id="KW-0411">Iron-sulfur</keyword>
<dbReference type="InterPro" id="IPR037225">
    <property type="entry name" value="Nuo51_FMN-bd_sf"/>
</dbReference>
<dbReference type="PANTHER" id="PTHR43034:SF2">
    <property type="entry name" value="ION-TRANSLOCATING OXIDOREDUCTASE COMPLEX SUBUNIT C"/>
    <property type="match status" value="1"/>
</dbReference>
<dbReference type="PROSITE" id="PS51379">
    <property type="entry name" value="4FE4S_FER_2"/>
    <property type="match status" value="1"/>
</dbReference>
<feature type="binding site" evidence="8">
    <location>
        <position position="418"/>
    </location>
    <ligand>
        <name>[4Fe-4S] cluster</name>
        <dbReference type="ChEBI" id="CHEBI:49883"/>
        <label>2</label>
    </ligand>
</feature>
<keyword evidence="5 8" id="KW-0249">Electron transport</keyword>
<dbReference type="GO" id="GO:0051539">
    <property type="term" value="F:4 iron, 4 sulfur cluster binding"/>
    <property type="evidence" value="ECO:0007669"/>
    <property type="project" value="UniProtKB-KW"/>
</dbReference>
<gene>
    <name evidence="10" type="primary">rsxC</name>
    <name evidence="8" type="synonym">rnfC</name>
    <name evidence="10" type="ORF">IAB63_00625</name>
</gene>
<comment type="similarity">
    <text evidence="8">Belongs to the 4Fe4S bacterial-type ferredoxin family. RnfC subfamily.</text>
</comment>
<evidence type="ECO:0000256" key="8">
    <source>
        <dbReference type="HAMAP-Rule" id="MF_00461"/>
    </source>
</evidence>
<evidence type="ECO:0000256" key="3">
    <source>
        <dbReference type="ARBA" id="ARBA00022723"/>
    </source>
</evidence>
<dbReference type="GO" id="GO:0046872">
    <property type="term" value="F:metal ion binding"/>
    <property type="evidence" value="ECO:0007669"/>
    <property type="project" value="UniProtKB-KW"/>
</dbReference>
<sequence length="453" mass="48645">MARNVNGLLSRLGIVRNPGAAVPHRKNTKDCATVELPVPEKVIMVMQQHIGAPCTPTVKAGDTVYVGTVVGDSPAPFSAPVHSSVSGTVAKIDSVIMPNGAKVQTVVINSDGQQTPDPQIKPPVIRSDEDLIAAVRASGLVGLGGAGFPTHIKLNPAPEVKEKVDTLLINGAECEPYLTSDVREMLENSQDITEGIRYVSKLLKVNQTIIGIEDNKPDAIEIMTKALADLSKEGITARVEVLPSRYPQGAEKVLIHQCTGRTVPMGKLPADIGVVVMNVTSIGVLARYIKTGMPLVTKRVTVDGSAIQNAMNVRVPIGTPIKDIVDFCGGYKDTPAKILCGGPMMGTALMDDAFPVLKQNNGFLFFDRKEAEMMEPTNCIRCGRCVEACPMNLMPTKLEAYTKIASVEMLQKLSIMNCMECGSCAFVCPANRRLVQSIRLGKTIVRNANQESR</sequence>
<evidence type="ECO:0000313" key="10">
    <source>
        <dbReference type="EMBL" id="HIU01740.1"/>
    </source>
</evidence>
<dbReference type="HAMAP" id="MF_00461">
    <property type="entry name" value="RsxC_RnfC"/>
    <property type="match status" value="1"/>
</dbReference>
<evidence type="ECO:0000259" key="9">
    <source>
        <dbReference type="PROSITE" id="PS51379"/>
    </source>
</evidence>
<keyword evidence="4 8" id="KW-0677">Repeat</keyword>
<keyword evidence="6 8" id="KW-0408">Iron</keyword>
<comment type="subcellular location">
    <subcellularLocation>
        <location evidence="8">Cell membrane</location>
        <topology evidence="8">Peripheral membrane protein</topology>
    </subcellularLocation>
</comment>
<dbReference type="EC" id="7.-.-.-" evidence="8"/>
<comment type="caution">
    <text evidence="10">The sequence shown here is derived from an EMBL/GenBank/DDBJ whole genome shotgun (WGS) entry which is preliminary data.</text>
</comment>
<dbReference type="Pfam" id="PF10531">
    <property type="entry name" value="SLBB"/>
    <property type="match status" value="1"/>
</dbReference>
<evidence type="ECO:0000256" key="6">
    <source>
        <dbReference type="ARBA" id="ARBA00023004"/>
    </source>
</evidence>
<reference evidence="10" key="2">
    <citation type="journal article" date="2021" name="PeerJ">
        <title>Extensive microbial diversity within the chicken gut microbiome revealed by metagenomics and culture.</title>
        <authorList>
            <person name="Gilroy R."/>
            <person name="Ravi A."/>
            <person name="Getino M."/>
            <person name="Pursley I."/>
            <person name="Horton D.L."/>
            <person name="Alikhan N.F."/>
            <person name="Baker D."/>
            <person name="Gharbi K."/>
            <person name="Hall N."/>
            <person name="Watson M."/>
            <person name="Adriaenssens E.M."/>
            <person name="Foster-Nyarko E."/>
            <person name="Jarju S."/>
            <person name="Secka A."/>
            <person name="Antonio M."/>
            <person name="Oren A."/>
            <person name="Chaudhuri R.R."/>
            <person name="La Ragione R."/>
            <person name="Hildebrand F."/>
            <person name="Pallen M.J."/>
        </authorList>
    </citation>
    <scope>NUCLEOTIDE SEQUENCE</scope>
    <source>
        <strain evidence="10">CHK187-14744</strain>
    </source>
</reference>
<evidence type="ECO:0000313" key="11">
    <source>
        <dbReference type="Proteomes" id="UP000824164"/>
    </source>
</evidence>
<feature type="binding site" evidence="8">
    <location>
        <position position="382"/>
    </location>
    <ligand>
        <name>[4Fe-4S] cluster</name>
        <dbReference type="ChEBI" id="CHEBI:49883"/>
        <label>1</label>
    </ligand>
</feature>
<comment type="subunit">
    <text evidence="8">The complex is composed of six subunits: RnfA, RnfB, RnfC, RnfD, RnfE and RnfG.</text>
</comment>
<feature type="binding site" evidence="8">
    <location>
        <position position="428"/>
    </location>
    <ligand>
        <name>[4Fe-4S] cluster</name>
        <dbReference type="ChEBI" id="CHEBI:49883"/>
        <label>1</label>
    </ligand>
</feature>
<protein>
    <recommendedName>
        <fullName evidence="8">Ion-translocating oxidoreductase complex subunit C</fullName>
        <ecNumber evidence="8">7.-.-.-</ecNumber>
    </recommendedName>
    <alternativeName>
        <fullName evidence="8">Rnf electron transport complex subunit C</fullName>
    </alternativeName>
</protein>
<comment type="cofactor">
    <cofactor evidence="8">
        <name>[4Fe-4S] cluster</name>
        <dbReference type="ChEBI" id="CHEBI:49883"/>
    </cofactor>
    <text evidence="8">Binds 2 [4Fe-4S] clusters per subunit.</text>
</comment>
<feature type="binding site" evidence="8">
    <location>
        <position position="424"/>
    </location>
    <ligand>
        <name>[4Fe-4S] cluster</name>
        <dbReference type="ChEBI" id="CHEBI:49883"/>
        <label>2</label>
    </ligand>
</feature>
<keyword evidence="8" id="KW-1278">Translocase</keyword>
<dbReference type="Proteomes" id="UP000824164">
    <property type="component" value="Unassembled WGS sequence"/>
</dbReference>
<dbReference type="NCBIfam" id="NF003454">
    <property type="entry name" value="PRK05035.1"/>
    <property type="match status" value="1"/>
</dbReference>
<dbReference type="PROSITE" id="PS00198">
    <property type="entry name" value="4FE4S_FER_1"/>
    <property type="match status" value="2"/>
</dbReference>
<feature type="binding site" evidence="8">
    <location>
        <position position="389"/>
    </location>
    <ligand>
        <name>[4Fe-4S] cluster</name>
        <dbReference type="ChEBI" id="CHEBI:49883"/>
        <label>2</label>
    </ligand>
</feature>
<dbReference type="Gene3D" id="3.40.50.11540">
    <property type="entry name" value="NADH-ubiquinone oxidoreductase 51kDa subunit"/>
    <property type="match status" value="1"/>
</dbReference>
<name>A0A9D1HFQ6_9FIRM</name>
<dbReference type="AlphaFoldDB" id="A0A9D1HFQ6"/>
<dbReference type="Pfam" id="PF13375">
    <property type="entry name" value="RnfC_N"/>
    <property type="match status" value="1"/>
</dbReference>
<reference evidence="10" key="1">
    <citation type="submission" date="2020-10" db="EMBL/GenBank/DDBJ databases">
        <authorList>
            <person name="Gilroy R."/>
        </authorList>
    </citation>
    <scope>NUCLEOTIDE SEQUENCE</scope>
    <source>
        <strain evidence="10">CHK187-14744</strain>
    </source>
</reference>
<feature type="binding site" evidence="8">
    <location>
        <position position="385"/>
    </location>
    <ligand>
        <name>[4Fe-4S] cluster</name>
        <dbReference type="ChEBI" id="CHEBI:49883"/>
        <label>1</label>
    </ligand>
</feature>
<feature type="domain" description="4Fe-4S ferredoxin-type" evidence="9">
    <location>
        <begin position="370"/>
        <end position="399"/>
    </location>
</feature>
<dbReference type="InterPro" id="IPR011538">
    <property type="entry name" value="Nuo51_FMN-bd"/>
</dbReference>
<dbReference type="InterPro" id="IPR017896">
    <property type="entry name" value="4Fe4S_Fe-S-bd"/>
</dbReference>
<accession>A0A9D1HFQ6</accession>